<keyword evidence="5" id="KW-0808">Transferase</keyword>
<dbReference type="EC" id="2.4.1.266" evidence="7"/>
<evidence type="ECO:0000256" key="8">
    <source>
        <dbReference type="ARBA" id="ARBA00040894"/>
    </source>
</evidence>
<keyword evidence="14" id="KW-1185">Reference proteome</keyword>
<comment type="similarity">
    <text evidence="3">Belongs to the glycosyltransferase 2 family.</text>
</comment>
<dbReference type="InterPro" id="IPR029044">
    <property type="entry name" value="Nucleotide-diphossugar_trans"/>
</dbReference>
<sequence length="286" mass="29647">MDAQPTPDSPHGGELNDELEGGRTPSERSVAVVMAAHDEASRIALTVIAARRLPGVDLVVVVDTGSTDSTARVAEESGARVIRLGARVGRTEALLRGVAEVTALEAMAGVGTDPGAAGADRGVARADQGVSGADRGMAGSGRSAPRHLLFLEPDVQTDAAEAVRLLEPVQAGLADAVLAREGRAALETGAAARRARRGVERATGLSAGRPVAAELCLTRKAFAAAEPLSGGAGAMAGLIIDLMRHGFRVTEVPVDWSHRPRRGGVRAGLREFGQWREVGRTLSTRR</sequence>
<gene>
    <name evidence="13" type="ORF">ACEZDJ_05000</name>
</gene>
<dbReference type="RefSeq" id="WP_084714038.1">
    <property type="nucleotide sequence ID" value="NZ_JBHEZZ010000002.1"/>
</dbReference>
<evidence type="ECO:0000256" key="6">
    <source>
        <dbReference type="ARBA" id="ARBA00022842"/>
    </source>
</evidence>
<comment type="catalytic activity">
    <reaction evidence="10">
        <text>an NDP-alpha-D-glucose + (2R)-3-phosphoglycerate = (2R)-2-O-(alpha-D-glucopyranosyl)-3-phospho-glycerate + a ribonucleoside 5'-diphosphate + H(+)</text>
        <dbReference type="Rhea" id="RHEA:47244"/>
        <dbReference type="ChEBI" id="CHEBI:15378"/>
        <dbReference type="ChEBI" id="CHEBI:57930"/>
        <dbReference type="ChEBI" id="CHEBI:58272"/>
        <dbReference type="ChEBI" id="CHEBI:62600"/>
        <dbReference type="ChEBI" id="CHEBI:76533"/>
        <dbReference type="EC" id="2.4.1.266"/>
    </reaction>
    <physiologicalReaction direction="left-to-right" evidence="10">
        <dbReference type="Rhea" id="RHEA:47245"/>
    </physiologicalReaction>
</comment>
<keyword evidence="6" id="KW-0460">Magnesium</keyword>
<dbReference type="Proteomes" id="UP001592528">
    <property type="component" value="Unassembled WGS sequence"/>
</dbReference>
<reference evidence="13 14" key="1">
    <citation type="submission" date="2024-09" db="EMBL/GenBank/DDBJ databases">
        <authorList>
            <person name="Lee S.D."/>
        </authorList>
    </citation>
    <scope>NUCLEOTIDE SEQUENCE [LARGE SCALE GENOMIC DNA]</scope>
    <source>
        <strain evidence="13 14">N1-5</strain>
    </source>
</reference>
<feature type="domain" description="Glycosyltransferase 2-like" evidence="12">
    <location>
        <begin position="32"/>
        <end position="102"/>
    </location>
</feature>
<protein>
    <recommendedName>
        <fullName evidence="8">Glucosyl-3-phosphoglycerate synthase</fullName>
        <ecNumber evidence="7">2.4.1.266</ecNumber>
    </recommendedName>
</protein>
<evidence type="ECO:0000256" key="7">
    <source>
        <dbReference type="ARBA" id="ARBA00039022"/>
    </source>
</evidence>
<keyword evidence="4" id="KW-0328">Glycosyltransferase</keyword>
<dbReference type="PANTHER" id="PTHR48090">
    <property type="entry name" value="UNDECAPRENYL-PHOSPHATE 4-DEOXY-4-FORMAMIDO-L-ARABINOSE TRANSFERASE-RELATED"/>
    <property type="match status" value="1"/>
</dbReference>
<dbReference type="EMBL" id="JBHEZZ010000002">
    <property type="protein sequence ID" value="MFC1400643.1"/>
    <property type="molecule type" value="Genomic_DNA"/>
</dbReference>
<name>A0ABV6UGR6_9ACTN</name>
<accession>A0ABV6UGR6</accession>
<evidence type="ECO:0000256" key="11">
    <source>
        <dbReference type="SAM" id="MobiDB-lite"/>
    </source>
</evidence>
<comment type="catalytic activity">
    <reaction evidence="9">
        <text>(2R)-3-phosphoglycerate + UDP-alpha-D-glucose = (2R)-2-O-(alpha-D-glucopyranosyl)-3-phospho-glycerate + UDP + H(+)</text>
        <dbReference type="Rhea" id="RHEA:31319"/>
        <dbReference type="ChEBI" id="CHEBI:15378"/>
        <dbReference type="ChEBI" id="CHEBI:58223"/>
        <dbReference type="ChEBI" id="CHEBI:58272"/>
        <dbReference type="ChEBI" id="CHEBI:58885"/>
        <dbReference type="ChEBI" id="CHEBI:62600"/>
        <dbReference type="EC" id="2.4.1.266"/>
    </reaction>
    <physiologicalReaction direction="left-to-right" evidence="9">
        <dbReference type="Rhea" id="RHEA:31320"/>
    </physiologicalReaction>
</comment>
<comment type="cofactor">
    <cofactor evidence="1">
        <name>Mn(2+)</name>
        <dbReference type="ChEBI" id="CHEBI:29035"/>
    </cofactor>
</comment>
<dbReference type="InterPro" id="IPR050256">
    <property type="entry name" value="Glycosyltransferase_2"/>
</dbReference>
<evidence type="ECO:0000256" key="10">
    <source>
        <dbReference type="ARBA" id="ARBA00048997"/>
    </source>
</evidence>
<dbReference type="SUPFAM" id="SSF53448">
    <property type="entry name" value="Nucleotide-diphospho-sugar transferases"/>
    <property type="match status" value="1"/>
</dbReference>
<evidence type="ECO:0000256" key="9">
    <source>
        <dbReference type="ARBA" id="ARBA00048689"/>
    </source>
</evidence>
<dbReference type="Gene3D" id="3.90.550.10">
    <property type="entry name" value="Spore Coat Polysaccharide Biosynthesis Protein SpsA, Chain A"/>
    <property type="match status" value="1"/>
</dbReference>
<proteinExistence type="inferred from homology"/>
<evidence type="ECO:0000256" key="2">
    <source>
        <dbReference type="ARBA" id="ARBA00001946"/>
    </source>
</evidence>
<evidence type="ECO:0000256" key="1">
    <source>
        <dbReference type="ARBA" id="ARBA00001936"/>
    </source>
</evidence>
<dbReference type="InterPro" id="IPR001173">
    <property type="entry name" value="Glyco_trans_2-like"/>
</dbReference>
<evidence type="ECO:0000313" key="13">
    <source>
        <dbReference type="EMBL" id="MFC1400643.1"/>
    </source>
</evidence>
<organism evidence="13 14">
    <name type="scientific">Streptacidiphilus cavernicola</name>
    <dbReference type="NCBI Taxonomy" id="3342716"/>
    <lineage>
        <taxon>Bacteria</taxon>
        <taxon>Bacillati</taxon>
        <taxon>Actinomycetota</taxon>
        <taxon>Actinomycetes</taxon>
        <taxon>Kitasatosporales</taxon>
        <taxon>Streptomycetaceae</taxon>
        <taxon>Streptacidiphilus</taxon>
    </lineage>
</organism>
<feature type="region of interest" description="Disordered" evidence="11">
    <location>
        <begin position="1"/>
        <end position="25"/>
    </location>
</feature>
<evidence type="ECO:0000313" key="14">
    <source>
        <dbReference type="Proteomes" id="UP001592528"/>
    </source>
</evidence>
<dbReference type="PANTHER" id="PTHR48090:SF10">
    <property type="entry name" value="GLUCOSYL-3-PHOSPHOGLYCERATE SYNTHASE"/>
    <property type="match status" value="1"/>
</dbReference>
<comment type="caution">
    <text evidence="13">The sequence shown here is derived from an EMBL/GenBank/DDBJ whole genome shotgun (WGS) entry which is preliminary data.</text>
</comment>
<evidence type="ECO:0000256" key="5">
    <source>
        <dbReference type="ARBA" id="ARBA00022679"/>
    </source>
</evidence>
<evidence type="ECO:0000259" key="12">
    <source>
        <dbReference type="Pfam" id="PF00535"/>
    </source>
</evidence>
<dbReference type="Pfam" id="PF00535">
    <property type="entry name" value="Glycos_transf_2"/>
    <property type="match status" value="1"/>
</dbReference>
<evidence type="ECO:0000256" key="3">
    <source>
        <dbReference type="ARBA" id="ARBA00006739"/>
    </source>
</evidence>
<comment type="cofactor">
    <cofactor evidence="2">
        <name>Mg(2+)</name>
        <dbReference type="ChEBI" id="CHEBI:18420"/>
    </cofactor>
</comment>
<evidence type="ECO:0000256" key="4">
    <source>
        <dbReference type="ARBA" id="ARBA00022676"/>
    </source>
</evidence>